<gene>
    <name evidence="2" type="ORF">ELQ92_02695</name>
</gene>
<accession>A0A3S4AGB4</accession>
<keyword evidence="3" id="KW-1185">Reference proteome</keyword>
<evidence type="ECO:0000313" key="2">
    <source>
        <dbReference type="EMBL" id="RWZ68162.1"/>
    </source>
</evidence>
<organism evidence="2 3">
    <name type="scientific">Labedella populi</name>
    <dbReference type="NCBI Taxonomy" id="2498850"/>
    <lineage>
        <taxon>Bacteria</taxon>
        <taxon>Bacillati</taxon>
        <taxon>Actinomycetota</taxon>
        <taxon>Actinomycetes</taxon>
        <taxon>Micrococcales</taxon>
        <taxon>Microbacteriaceae</taxon>
        <taxon>Labedella</taxon>
    </lineage>
</organism>
<evidence type="ECO:0008006" key="4">
    <source>
        <dbReference type="Google" id="ProtNLM"/>
    </source>
</evidence>
<dbReference type="AlphaFoldDB" id="A0A3S4AGB4"/>
<evidence type="ECO:0000256" key="1">
    <source>
        <dbReference type="SAM" id="SignalP"/>
    </source>
</evidence>
<keyword evidence="1" id="KW-0732">Signal</keyword>
<dbReference type="RefSeq" id="WP_128497415.1">
    <property type="nucleotide sequence ID" value="NZ_RZNC01000001.1"/>
</dbReference>
<name>A0A3S4AGB4_9MICO</name>
<dbReference type="EMBL" id="RZNC01000001">
    <property type="protein sequence ID" value="RWZ68162.1"/>
    <property type="molecule type" value="Genomic_DNA"/>
</dbReference>
<evidence type="ECO:0000313" key="3">
    <source>
        <dbReference type="Proteomes" id="UP000288603"/>
    </source>
</evidence>
<dbReference type="Proteomes" id="UP000288603">
    <property type="component" value="Unassembled WGS sequence"/>
</dbReference>
<feature type="signal peptide" evidence="1">
    <location>
        <begin position="1"/>
        <end position="21"/>
    </location>
</feature>
<comment type="caution">
    <text evidence="2">The sequence shown here is derived from an EMBL/GenBank/DDBJ whole genome shotgun (WGS) entry which is preliminary data.</text>
</comment>
<proteinExistence type="predicted"/>
<sequence>MPTTSHLFRNAAALTVTAVLAVALTGCVSDGSAPPPVAPSSASEVVPVPGRTIPAVPPAVPDLRGYRIAVVVPDDSSASDTLLSSARAFASTSGAELVEFAADTEGDDPVGDAFAAAIGADADVVVGLGEGVIGVFDFETGKILDQEVLVIGGQLAEPTGNVTAVIWPGATAREPTDDESVTVARGIDALSAGIMSIRDGVTGVVLSLG</sequence>
<protein>
    <recommendedName>
        <fullName evidence="4">BMP family ABC transporter substrate-binding protein</fullName>
    </recommendedName>
</protein>
<dbReference type="OrthoDB" id="4824377at2"/>
<reference evidence="2 3" key="1">
    <citation type="submission" date="2018-12" db="EMBL/GenBank/DDBJ databases">
        <authorList>
            <person name="Li F."/>
        </authorList>
    </citation>
    <scope>NUCLEOTIDE SEQUENCE [LARGE SCALE GENOMIC DNA]</scope>
    <source>
        <strain evidence="2 3">8H24J-4-2</strain>
    </source>
</reference>
<feature type="chain" id="PRO_5039247237" description="BMP family ABC transporter substrate-binding protein" evidence="1">
    <location>
        <begin position="22"/>
        <end position="209"/>
    </location>
</feature>